<reference evidence="3" key="1">
    <citation type="journal article" date="2019" name="Int. J. Syst. Evol. Microbiol.">
        <title>The Global Catalogue of Microorganisms (GCM) 10K type strain sequencing project: providing services to taxonomists for standard genome sequencing and annotation.</title>
        <authorList>
            <consortium name="The Broad Institute Genomics Platform"/>
            <consortium name="The Broad Institute Genome Sequencing Center for Infectious Disease"/>
            <person name="Wu L."/>
            <person name="Ma J."/>
        </authorList>
    </citation>
    <scope>NUCLEOTIDE SEQUENCE [LARGE SCALE GENOMIC DNA]</scope>
    <source>
        <strain evidence="3">JCM 17388</strain>
    </source>
</reference>
<name>A0ABP8ALT2_9ACTN</name>
<proteinExistence type="predicted"/>
<dbReference type="Proteomes" id="UP001501251">
    <property type="component" value="Unassembled WGS sequence"/>
</dbReference>
<evidence type="ECO:0000313" key="3">
    <source>
        <dbReference type="Proteomes" id="UP001501251"/>
    </source>
</evidence>
<evidence type="ECO:0000256" key="1">
    <source>
        <dbReference type="SAM" id="SignalP"/>
    </source>
</evidence>
<sequence>MRRRLALSALAMLFTATFAVTSNVTTESADSSAPQKDTGKYSLQANVAQANLGWGHAD</sequence>
<dbReference type="EMBL" id="BAABAQ010000002">
    <property type="protein sequence ID" value="GAA4186048.1"/>
    <property type="molecule type" value="Genomic_DNA"/>
</dbReference>
<protein>
    <submittedName>
        <fullName evidence="2">Uncharacterized protein</fullName>
    </submittedName>
</protein>
<keyword evidence="3" id="KW-1185">Reference proteome</keyword>
<gene>
    <name evidence="2" type="ORF">GCM10022252_17450</name>
</gene>
<accession>A0ABP8ALT2</accession>
<comment type="caution">
    <text evidence="2">The sequence shown here is derived from an EMBL/GenBank/DDBJ whole genome shotgun (WGS) entry which is preliminary data.</text>
</comment>
<feature type="signal peptide" evidence="1">
    <location>
        <begin position="1"/>
        <end position="19"/>
    </location>
</feature>
<evidence type="ECO:0000313" key="2">
    <source>
        <dbReference type="EMBL" id="GAA4186048.1"/>
    </source>
</evidence>
<feature type="chain" id="PRO_5046728013" evidence="1">
    <location>
        <begin position="20"/>
        <end position="58"/>
    </location>
</feature>
<keyword evidence="1" id="KW-0732">Signal</keyword>
<organism evidence="2 3">
    <name type="scientific">Streptosporangium oxazolinicum</name>
    <dbReference type="NCBI Taxonomy" id="909287"/>
    <lineage>
        <taxon>Bacteria</taxon>
        <taxon>Bacillati</taxon>
        <taxon>Actinomycetota</taxon>
        <taxon>Actinomycetes</taxon>
        <taxon>Streptosporangiales</taxon>
        <taxon>Streptosporangiaceae</taxon>
        <taxon>Streptosporangium</taxon>
    </lineage>
</organism>